<keyword evidence="5" id="KW-0949">S-adenosyl-L-methionine</keyword>
<dbReference type="InterPro" id="IPR020596">
    <property type="entry name" value="rRNA_Ade_Mease_Trfase_CS"/>
</dbReference>
<keyword evidence="4 8" id="KW-0808">Transferase</keyword>
<keyword evidence="6" id="KW-0694">RNA-binding</keyword>
<dbReference type="SUPFAM" id="SSF53335">
    <property type="entry name" value="S-adenosyl-L-methionine-dependent methyltransferases"/>
    <property type="match status" value="1"/>
</dbReference>
<gene>
    <name evidence="8" type="ORF">ASZ90_009447</name>
</gene>
<dbReference type="EC" id="2.1.1.182" evidence="8"/>
<accession>A0A0W8FIX1</accession>
<dbReference type="InterPro" id="IPR020598">
    <property type="entry name" value="rRNA_Ade_methylase_Trfase_N"/>
</dbReference>
<dbReference type="Gene3D" id="3.40.50.150">
    <property type="entry name" value="Vaccinia Virus protein VP39"/>
    <property type="match status" value="1"/>
</dbReference>
<dbReference type="Gene3D" id="1.10.8.100">
    <property type="entry name" value="Ribosomal RNA adenine dimethylase-like, domain 2"/>
    <property type="match status" value="1"/>
</dbReference>
<dbReference type="GO" id="GO:0052908">
    <property type="term" value="F:16S rRNA (adenine(1518)-N(6)/adenine(1519)-N(6))-dimethyltransferase activity"/>
    <property type="evidence" value="ECO:0007669"/>
    <property type="project" value="UniProtKB-EC"/>
</dbReference>
<dbReference type="PROSITE" id="PS51689">
    <property type="entry name" value="SAM_RNA_A_N6_MT"/>
    <property type="match status" value="1"/>
</dbReference>
<dbReference type="PANTHER" id="PTHR11727">
    <property type="entry name" value="DIMETHYLADENOSINE TRANSFERASE"/>
    <property type="match status" value="1"/>
</dbReference>
<dbReference type="AlphaFoldDB" id="A0A0W8FIX1"/>
<dbReference type="Pfam" id="PF00398">
    <property type="entry name" value="RrnaAD"/>
    <property type="match status" value="1"/>
</dbReference>
<proteinExistence type="inferred from homology"/>
<name>A0A0W8FIX1_9ZZZZ</name>
<dbReference type="SMART" id="SM00650">
    <property type="entry name" value="rADc"/>
    <property type="match status" value="1"/>
</dbReference>
<evidence type="ECO:0000256" key="6">
    <source>
        <dbReference type="ARBA" id="ARBA00022884"/>
    </source>
</evidence>
<keyword evidence="3 8" id="KW-0489">Methyltransferase</keyword>
<evidence type="ECO:0000313" key="8">
    <source>
        <dbReference type="EMBL" id="KUG20807.1"/>
    </source>
</evidence>
<dbReference type="HAMAP" id="MF_00607">
    <property type="entry name" value="16SrRNA_methyltr_A"/>
    <property type="match status" value="1"/>
</dbReference>
<evidence type="ECO:0000256" key="4">
    <source>
        <dbReference type="ARBA" id="ARBA00022679"/>
    </source>
</evidence>
<reference evidence="8" key="1">
    <citation type="journal article" date="2015" name="Proc. Natl. Acad. Sci. U.S.A.">
        <title>Networks of energetic and metabolic interactions define dynamics in microbial communities.</title>
        <authorList>
            <person name="Embree M."/>
            <person name="Liu J.K."/>
            <person name="Al-Bassam M.M."/>
            <person name="Zengler K."/>
        </authorList>
    </citation>
    <scope>NUCLEOTIDE SEQUENCE</scope>
</reference>
<evidence type="ECO:0000256" key="3">
    <source>
        <dbReference type="ARBA" id="ARBA00022603"/>
    </source>
</evidence>
<keyword evidence="1" id="KW-0963">Cytoplasm</keyword>
<dbReference type="CDD" id="cd02440">
    <property type="entry name" value="AdoMet_MTases"/>
    <property type="match status" value="1"/>
</dbReference>
<comment type="caution">
    <text evidence="8">The sequence shown here is derived from an EMBL/GenBank/DDBJ whole genome shotgun (WGS) entry which is preliminary data.</text>
</comment>
<feature type="domain" description="Ribosomal RNA adenine methylase transferase N-terminal" evidence="7">
    <location>
        <begin position="15"/>
        <end position="181"/>
    </location>
</feature>
<dbReference type="InterPro" id="IPR001737">
    <property type="entry name" value="KsgA/Erm"/>
</dbReference>
<dbReference type="InterPro" id="IPR011530">
    <property type="entry name" value="rRNA_adenine_dimethylase"/>
</dbReference>
<dbReference type="InterPro" id="IPR029063">
    <property type="entry name" value="SAM-dependent_MTases_sf"/>
</dbReference>
<dbReference type="NCBIfam" id="TIGR00755">
    <property type="entry name" value="ksgA"/>
    <property type="match status" value="1"/>
</dbReference>
<dbReference type="PROSITE" id="PS01131">
    <property type="entry name" value="RRNA_A_DIMETH"/>
    <property type="match status" value="1"/>
</dbReference>
<evidence type="ECO:0000256" key="5">
    <source>
        <dbReference type="ARBA" id="ARBA00022691"/>
    </source>
</evidence>
<protein>
    <submittedName>
        <fullName evidence="8">Ssu rrna (Adenine(1518)-n(6)/adenine(1519)-n(6))-dimethyltransferase</fullName>
        <ecNumber evidence="8">2.1.1.182</ecNumber>
    </submittedName>
</protein>
<organism evidence="8">
    <name type="scientific">hydrocarbon metagenome</name>
    <dbReference type="NCBI Taxonomy" id="938273"/>
    <lineage>
        <taxon>unclassified sequences</taxon>
        <taxon>metagenomes</taxon>
        <taxon>ecological metagenomes</taxon>
    </lineage>
</organism>
<sequence>MSAPKDQHFLIDRHAIDRIADAVDVSGKRVLEIGPGEGALTRALLARGARVIAVEVDFNLCSELELIFAEEIEDGRLRLICGDILKVALPPFDIVVANLPYSASSKITFRLLDLGFEAAVLMYQKEFARRMIARPGTHEAGRLSVMVQTYARVKPILELPPAAFRPKPQVRSWVVKIVPQEPPFPIRDRKVYADVVRVLFSYRRKTVRRALSSGRDTFSDEVLGRVLAALPDEILAARPENLTLEEFARIAEVVAEHG</sequence>
<keyword evidence="2" id="KW-0698">rRNA processing</keyword>
<dbReference type="GO" id="GO:0003723">
    <property type="term" value="F:RNA binding"/>
    <property type="evidence" value="ECO:0007669"/>
    <property type="project" value="UniProtKB-KW"/>
</dbReference>
<evidence type="ECO:0000256" key="1">
    <source>
        <dbReference type="ARBA" id="ARBA00022490"/>
    </source>
</evidence>
<dbReference type="EMBL" id="LNQE01001140">
    <property type="protein sequence ID" value="KUG20807.1"/>
    <property type="molecule type" value="Genomic_DNA"/>
</dbReference>
<evidence type="ECO:0000256" key="2">
    <source>
        <dbReference type="ARBA" id="ARBA00022552"/>
    </source>
</evidence>
<dbReference type="PANTHER" id="PTHR11727:SF7">
    <property type="entry name" value="DIMETHYLADENOSINE TRANSFERASE-RELATED"/>
    <property type="match status" value="1"/>
</dbReference>
<evidence type="ECO:0000259" key="7">
    <source>
        <dbReference type="SMART" id="SM00650"/>
    </source>
</evidence>
<dbReference type="InterPro" id="IPR023165">
    <property type="entry name" value="rRNA_Ade_diMease-like_C"/>
</dbReference>